<comment type="caution">
    <text evidence="1">The sequence shown here is derived from an EMBL/GenBank/DDBJ whole genome shotgun (WGS) entry which is preliminary data.</text>
</comment>
<dbReference type="AlphaFoldDB" id="A0A5J4VG95"/>
<protein>
    <submittedName>
        <fullName evidence="1">Uncharacterized protein</fullName>
    </submittedName>
</protein>
<name>A0A5J4VG95_9EUKA</name>
<evidence type="ECO:0000313" key="1">
    <source>
        <dbReference type="EMBL" id="KAA6381618.1"/>
    </source>
</evidence>
<evidence type="ECO:0000313" key="2">
    <source>
        <dbReference type="Proteomes" id="UP000324800"/>
    </source>
</evidence>
<accession>A0A5J4VG95</accession>
<proteinExistence type="predicted"/>
<organism evidence="1 2">
    <name type="scientific">Streblomastix strix</name>
    <dbReference type="NCBI Taxonomy" id="222440"/>
    <lineage>
        <taxon>Eukaryota</taxon>
        <taxon>Metamonada</taxon>
        <taxon>Preaxostyla</taxon>
        <taxon>Oxymonadida</taxon>
        <taxon>Streblomastigidae</taxon>
        <taxon>Streblomastix</taxon>
    </lineage>
</organism>
<dbReference type="EMBL" id="SNRW01007218">
    <property type="protein sequence ID" value="KAA6381618.1"/>
    <property type="molecule type" value="Genomic_DNA"/>
</dbReference>
<gene>
    <name evidence="1" type="ORF">EZS28_022854</name>
</gene>
<reference evidence="1 2" key="1">
    <citation type="submission" date="2019-03" db="EMBL/GenBank/DDBJ databases">
        <title>Single cell metagenomics reveals metabolic interactions within the superorganism composed of flagellate Streblomastix strix and complex community of Bacteroidetes bacteria on its surface.</title>
        <authorList>
            <person name="Treitli S.C."/>
            <person name="Kolisko M."/>
            <person name="Husnik F."/>
            <person name="Keeling P."/>
            <person name="Hampl V."/>
        </authorList>
    </citation>
    <scope>NUCLEOTIDE SEQUENCE [LARGE SCALE GENOMIC DNA]</scope>
    <source>
        <strain evidence="1">ST1C</strain>
    </source>
</reference>
<sequence length="181" mass="21428">MTQNPTNFIFTSNNTRPVWIEASDRRFLICECCGPHVGDYNYFDRLGESYKSAEFYDNLLTYLTQRDIKQFKVHNMPMTEAKKNIMKVSRSPIDDFIIKRYDQLVEGVECAIVKGWRPTSYIEKYFITDIGKYCDRKQRRVSGIVKGVYILKEDAVKLQKQMSEDFKNEMKDEFDDSYVDQ</sequence>
<dbReference type="Proteomes" id="UP000324800">
    <property type="component" value="Unassembled WGS sequence"/>
</dbReference>